<comment type="caution">
    <text evidence="2">The sequence shown here is derived from an EMBL/GenBank/DDBJ whole genome shotgun (WGS) entry which is preliminary data.</text>
</comment>
<name>A0A8H6MAL6_9AGAR</name>
<evidence type="ECO:0000313" key="3">
    <source>
        <dbReference type="Proteomes" id="UP000521943"/>
    </source>
</evidence>
<organism evidence="2 3">
    <name type="scientific">Ephemerocybe angulata</name>
    <dbReference type="NCBI Taxonomy" id="980116"/>
    <lineage>
        <taxon>Eukaryota</taxon>
        <taxon>Fungi</taxon>
        <taxon>Dikarya</taxon>
        <taxon>Basidiomycota</taxon>
        <taxon>Agaricomycotina</taxon>
        <taxon>Agaricomycetes</taxon>
        <taxon>Agaricomycetidae</taxon>
        <taxon>Agaricales</taxon>
        <taxon>Agaricineae</taxon>
        <taxon>Psathyrellaceae</taxon>
        <taxon>Ephemerocybe</taxon>
    </lineage>
</organism>
<feature type="compositionally biased region" description="Gly residues" evidence="1">
    <location>
        <begin position="171"/>
        <end position="180"/>
    </location>
</feature>
<keyword evidence="3" id="KW-1185">Reference proteome</keyword>
<dbReference type="EMBL" id="JACGCI010000020">
    <property type="protein sequence ID" value="KAF6758121.1"/>
    <property type="molecule type" value="Genomic_DNA"/>
</dbReference>
<gene>
    <name evidence="2" type="ORF">DFP72DRAFT_1065375</name>
</gene>
<protein>
    <submittedName>
        <fullName evidence="2">Uncharacterized protein</fullName>
    </submittedName>
</protein>
<evidence type="ECO:0000256" key="1">
    <source>
        <dbReference type="SAM" id="MobiDB-lite"/>
    </source>
</evidence>
<dbReference type="AlphaFoldDB" id="A0A8H6MAL6"/>
<evidence type="ECO:0000313" key="2">
    <source>
        <dbReference type="EMBL" id="KAF6758121.1"/>
    </source>
</evidence>
<dbReference type="OrthoDB" id="2952788at2759"/>
<sequence length="180" mass="19119">MDTNDTKGAQSQGSVAEQLARAQAQVDKELERLEEISITGAALGPRYPKLLHAKQRLAETIMKLEAAEFQQSSKGTESAESTGLAELEPQALLRLLNESGILNNSPANAGADAGGALQKTETDEAILEAALQSYERVLGHTPHPSEMAFGMVPDQRTREVWASIPRDPKGGEGGADGVSQ</sequence>
<feature type="compositionally biased region" description="Polar residues" evidence="1">
    <location>
        <begin position="1"/>
        <end position="15"/>
    </location>
</feature>
<reference evidence="2 3" key="1">
    <citation type="submission" date="2020-07" db="EMBL/GenBank/DDBJ databases">
        <title>Comparative genomics of pyrophilous fungi reveals a link between fire events and developmental genes.</title>
        <authorList>
            <consortium name="DOE Joint Genome Institute"/>
            <person name="Steindorff A.S."/>
            <person name="Carver A."/>
            <person name="Calhoun S."/>
            <person name="Stillman K."/>
            <person name="Liu H."/>
            <person name="Lipzen A."/>
            <person name="Pangilinan J."/>
            <person name="Labutti K."/>
            <person name="Bruns T.D."/>
            <person name="Grigoriev I.V."/>
        </authorList>
    </citation>
    <scope>NUCLEOTIDE SEQUENCE [LARGE SCALE GENOMIC DNA]</scope>
    <source>
        <strain evidence="2 3">CBS 144469</strain>
    </source>
</reference>
<accession>A0A8H6MAL6</accession>
<proteinExistence type="predicted"/>
<feature type="region of interest" description="Disordered" evidence="1">
    <location>
        <begin position="1"/>
        <end position="20"/>
    </location>
</feature>
<feature type="region of interest" description="Disordered" evidence="1">
    <location>
        <begin position="141"/>
        <end position="180"/>
    </location>
</feature>
<dbReference type="Proteomes" id="UP000521943">
    <property type="component" value="Unassembled WGS sequence"/>
</dbReference>